<reference evidence="2 3" key="1">
    <citation type="submission" date="2023-09" db="EMBL/GenBank/DDBJ databases">
        <authorList>
            <person name="Wang M."/>
        </authorList>
    </citation>
    <scope>NUCLEOTIDE SEQUENCE [LARGE SCALE GENOMIC DNA]</scope>
    <source>
        <strain evidence="2">GT-2023</strain>
        <tissue evidence="2">Liver</tissue>
    </source>
</reference>
<dbReference type="Proteomes" id="UP001558613">
    <property type="component" value="Unassembled WGS sequence"/>
</dbReference>
<evidence type="ECO:0000313" key="3">
    <source>
        <dbReference type="Proteomes" id="UP001558613"/>
    </source>
</evidence>
<gene>
    <name evidence="2" type="ORF">QQF64_021430</name>
</gene>
<name>A0ABR3LDE6_9TELE</name>
<accession>A0ABR3LDE6</accession>
<sequence length="145" mass="15613">MIYGRSPSFRIIHQSTGLRRRPPVVNHSESLSLISINRSSVALVPASLTSSLSLSLSISLALSPRLPPPAGAQPSVTRGFAFHIAAFPSPLFFHKLTTFRRAAEEGAMPFRSSEQSPPPTSLLVKTPQRPGISKGPRGGCDHYVD</sequence>
<keyword evidence="3" id="KW-1185">Reference proteome</keyword>
<evidence type="ECO:0000313" key="2">
    <source>
        <dbReference type="EMBL" id="KAL1250425.1"/>
    </source>
</evidence>
<feature type="region of interest" description="Disordered" evidence="1">
    <location>
        <begin position="106"/>
        <end position="145"/>
    </location>
</feature>
<evidence type="ECO:0000256" key="1">
    <source>
        <dbReference type="SAM" id="MobiDB-lite"/>
    </source>
</evidence>
<dbReference type="EMBL" id="JAYMGO010000023">
    <property type="protein sequence ID" value="KAL1250425.1"/>
    <property type="molecule type" value="Genomic_DNA"/>
</dbReference>
<organism evidence="2 3">
    <name type="scientific">Cirrhinus molitorella</name>
    <name type="common">mud carp</name>
    <dbReference type="NCBI Taxonomy" id="172907"/>
    <lineage>
        <taxon>Eukaryota</taxon>
        <taxon>Metazoa</taxon>
        <taxon>Chordata</taxon>
        <taxon>Craniata</taxon>
        <taxon>Vertebrata</taxon>
        <taxon>Euteleostomi</taxon>
        <taxon>Actinopterygii</taxon>
        <taxon>Neopterygii</taxon>
        <taxon>Teleostei</taxon>
        <taxon>Ostariophysi</taxon>
        <taxon>Cypriniformes</taxon>
        <taxon>Cyprinidae</taxon>
        <taxon>Labeoninae</taxon>
        <taxon>Labeonini</taxon>
        <taxon>Cirrhinus</taxon>
    </lineage>
</organism>
<protein>
    <submittedName>
        <fullName evidence="2">Uncharacterized protein</fullName>
    </submittedName>
</protein>
<proteinExistence type="predicted"/>
<comment type="caution">
    <text evidence="2">The sequence shown here is derived from an EMBL/GenBank/DDBJ whole genome shotgun (WGS) entry which is preliminary data.</text>
</comment>